<protein>
    <submittedName>
        <fullName evidence="2">Uncharacterized protein</fullName>
    </submittedName>
</protein>
<evidence type="ECO:0000313" key="3">
    <source>
        <dbReference type="Proteomes" id="UP001430953"/>
    </source>
</evidence>
<dbReference type="EMBL" id="JADYXP020000004">
    <property type="protein sequence ID" value="KAL0125912.1"/>
    <property type="molecule type" value="Genomic_DNA"/>
</dbReference>
<gene>
    <name evidence="2" type="ORF">PUN28_004762</name>
</gene>
<dbReference type="AlphaFoldDB" id="A0AAW2GF50"/>
<accession>A0AAW2GF50</accession>
<proteinExistence type="predicted"/>
<keyword evidence="1" id="KW-1133">Transmembrane helix</keyword>
<organism evidence="2 3">
    <name type="scientific">Cardiocondyla obscurior</name>
    <dbReference type="NCBI Taxonomy" id="286306"/>
    <lineage>
        <taxon>Eukaryota</taxon>
        <taxon>Metazoa</taxon>
        <taxon>Ecdysozoa</taxon>
        <taxon>Arthropoda</taxon>
        <taxon>Hexapoda</taxon>
        <taxon>Insecta</taxon>
        <taxon>Pterygota</taxon>
        <taxon>Neoptera</taxon>
        <taxon>Endopterygota</taxon>
        <taxon>Hymenoptera</taxon>
        <taxon>Apocrita</taxon>
        <taxon>Aculeata</taxon>
        <taxon>Formicoidea</taxon>
        <taxon>Formicidae</taxon>
        <taxon>Myrmicinae</taxon>
        <taxon>Cardiocondyla</taxon>
    </lineage>
</organism>
<reference evidence="2 3" key="1">
    <citation type="submission" date="2023-03" db="EMBL/GenBank/DDBJ databases">
        <title>High recombination rates correlate with genetic variation in Cardiocondyla obscurior ants.</title>
        <authorList>
            <person name="Errbii M."/>
        </authorList>
    </citation>
    <scope>NUCLEOTIDE SEQUENCE [LARGE SCALE GENOMIC DNA]</scope>
    <source>
        <strain evidence="2">Alpha-2009</strain>
        <tissue evidence="2">Whole body</tissue>
    </source>
</reference>
<evidence type="ECO:0000256" key="1">
    <source>
        <dbReference type="SAM" id="Phobius"/>
    </source>
</evidence>
<dbReference type="Proteomes" id="UP001430953">
    <property type="component" value="Unassembled WGS sequence"/>
</dbReference>
<keyword evidence="1" id="KW-0812">Transmembrane</keyword>
<feature type="transmembrane region" description="Helical" evidence="1">
    <location>
        <begin position="123"/>
        <end position="148"/>
    </location>
</feature>
<keyword evidence="1" id="KW-0472">Membrane</keyword>
<name>A0AAW2GF50_9HYME</name>
<evidence type="ECO:0000313" key="2">
    <source>
        <dbReference type="EMBL" id="KAL0125912.1"/>
    </source>
</evidence>
<sequence>MKTALLLFQCETLLYGFSSILISKEISKMRALEFQPFPRISFRGATRYLQPLERSGRVREKTLLRSDSAASSGMMSPFSTGGGAEHCVVTRGPRSLTRSNRACIPQAGRDVLMQKPPISISNVLFAFLLISFLSIFIILIFFFFFLYLSNGFIFSRFVTSRIVRIISEKNAY</sequence>
<comment type="caution">
    <text evidence="2">The sequence shown here is derived from an EMBL/GenBank/DDBJ whole genome shotgun (WGS) entry which is preliminary data.</text>
</comment>
<keyword evidence="3" id="KW-1185">Reference proteome</keyword>